<sequence>MTTHSTTPVNKASPHAPTSSEKPHVLIIGAGIAGLTLGGLLHKAGVPFDIFEKAPVPRTVGSALFLGPDLYGYMKQAGIYEEFVSRSIPCNSIEYFGEDRKMDFVVDFTPYSEMGGCEGRIIGRTQLYDILLNAIPAERCHMGMKMVSMTQQDATTGKAIVNFADGSEFSGDIIVGADGAYSAVRQSLYDELKAEKKLPTSDAADLPFSVVCVAGYTTPVDTAKFPALKEERSQFWNVLSRDKPYSWMTITTPNSVMCWSAFHYLRKGTTSATDNNLRRLGWGEEAAEAMCNDIRDFPVPGGDGTLTLADLIDATPKNQMTKVMLEEKIFDTWHHGRSVLMGDACHKVHPAGGQGALLGFHDAIALANWINVLPASPTIQELDVVFTEYKTERHPYATAAFDHARNMSNLSDKDLTATISRFVIKHIPNWLWKLSLAKMSANRPQVSFLPLVEDIGTVKSAYQASLDKTQKILRAKEEAKATWPTSAPAPIAV</sequence>
<keyword evidence="2" id="KW-0285">Flavoprotein</keyword>
<evidence type="ECO:0000259" key="6">
    <source>
        <dbReference type="Pfam" id="PF01494"/>
    </source>
</evidence>
<comment type="caution">
    <text evidence="7">The sequence shown here is derived from an EMBL/GenBank/DDBJ whole genome shotgun (WGS) entry which is preliminary data.</text>
</comment>
<name>A0AAD4D9X5_9FUNG</name>
<evidence type="ECO:0000313" key="8">
    <source>
        <dbReference type="Proteomes" id="UP001194580"/>
    </source>
</evidence>
<dbReference type="InterPro" id="IPR002938">
    <property type="entry name" value="FAD-bd"/>
</dbReference>
<dbReference type="InterPro" id="IPR036188">
    <property type="entry name" value="FAD/NAD-bd_sf"/>
</dbReference>
<protein>
    <recommendedName>
        <fullName evidence="6">FAD-binding domain-containing protein</fullName>
    </recommendedName>
</protein>
<dbReference type="AlphaFoldDB" id="A0AAD4D9X5"/>
<dbReference type="Gene3D" id="3.50.50.60">
    <property type="entry name" value="FAD/NAD(P)-binding domain"/>
    <property type="match status" value="1"/>
</dbReference>
<evidence type="ECO:0000256" key="3">
    <source>
        <dbReference type="ARBA" id="ARBA00022827"/>
    </source>
</evidence>
<dbReference type="InterPro" id="IPR050562">
    <property type="entry name" value="FAD_mOase_fung"/>
</dbReference>
<reference evidence="7" key="1">
    <citation type="journal article" date="2020" name="Fungal Divers.">
        <title>Resolving the Mortierellaceae phylogeny through synthesis of multi-gene phylogenetics and phylogenomics.</title>
        <authorList>
            <person name="Vandepol N."/>
            <person name="Liber J."/>
            <person name="Desiro A."/>
            <person name="Na H."/>
            <person name="Kennedy M."/>
            <person name="Barry K."/>
            <person name="Grigoriev I.V."/>
            <person name="Miller A.N."/>
            <person name="O'Donnell K."/>
            <person name="Stajich J.E."/>
            <person name="Bonito G."/>
        </authorList>
    </citation>
    <scope>NUCLEOTIDE SEQUENCE</scope>
    <source>
        <strain evidence="7">NRRL 28262</strain>
    </source>
</reference>
<evidence type="ECO:0000256" key="2">
    <source>
        <dbReference type="ARBA" id="ARBA00022630"/>
    </source>
</evidence>
<dbReference type="GO" id="GO:0071949">
    <property type="term" value="F:FAD binding"/>
    <property type="evidence" value="ECO:0007669"/>
    <property type="project" value="InterPro"/>
</dbReference>
<feature type="compositionally biased region" description="Polar residues" evidence="5">
    <location>
        <begin position="1"/>
        <end position="20"/>
    </location>
</feature>
<keyword evidence="4" id="KW-0560">Oxidoreductase</keyword>
<organism evidence="7 8">
    <name type="scientific">Linnemannia exigua</name>
    <dbReference type="NCBI Taxonomy" id="604196"/>
    <lineage>
        <taxon>Eukaryota</taxon>
        <taxon>Fungi</taxon>
        <taxon>Fungi incertae sedis</taxon>
        <taxon>Mucoromycota</taxon>
        <taxon>Mortierellomycotina</taxon>
        <taxon>Mortierellomycetes</taxon>
        <taxon>Mortierellales</taxon>
        <taxon>Mortierellaceae</taxon>
        <taxon>Linnemannia</taxon>
    </lineage>
</organism>
<feature type="domain" description="FAD-binding" evidence="6">
    <location>
        <begin position="317"/>
        <end position="403"/>
    </location>
</feature>
<evidence type="ECO:0000256" key="1">
    <source>
        <dbReference type="ARBA" id="ARBA00007992"/>
    </source>
</evidence>
<dbReference type="SUPFAM" id="SSF51905">
    <property type="entry name" value="FAD/NAD(P)-binding domain"/>
    <property type="match status" value="1"/>
</dbReference>
<dbReference type="PRINTS" id="PR00420">
    <property type="entry name" value="RNGMNOXGNASE"/>
</dbReference>
<dbReference type="PANTHER" id="PTHR47356:SF2">
    <property type="entry name" value="FAD-BINDING DOMAIN-CONTAINING PROTEIN-RELATED"/>
    <property type="match status" value="1"/>
</dbReference>
<dbReference type="Proteomes" id="UP001194580">
    <property type="component" value="Unassembled WGS sequence"/>
</dbReference>
<dbReference type="GO" id="GO:0004497">
    <property type="term" value="F:monooxygenase activity"/>
    <property type="evidence" value="ECO:0007669"/>
    <property type="project" value="InterPro"/>
</dbReference>
<keyword evidence="3" id="KW-0274">FAD</keyword>
<comment type="similarity">
    <text evidence="1">Belongs to the paxM FAD-dependent monooxygenase family.</text>
</comment>
<feature type="domain" description="FAD-binding" evidence="6">
    <location>
        <begin position="24"/>
        <end position="243"/>
    </location>
</feature>
<accession>A0AAD4D9X5</accession>
<evidence type="ECO:0000256" key="4">
    <source>
        <dbReference type="ARBA" id="ARBA00023002"/>
    </source>
</evidence>
<proteinExistence type="inferred from homology"/>
<feature type="region of interest" description="Disordered" evidence="5">
    <location>
        <begin position="1"/>
        <end position="21"/>
    </location>
</feature>
<dbReference type="Pfam" id="PF01494">
    <property type="entry name" value="FAD_binding_3"/>
    <property type="match status" value="2"/>
</dbReference>
<dbReference type="EMBL" id="JAAAIL010000928">
    <property type="protein sequence ID" value="KAG0272431.1"/>
    <property type="molecule type" value="Genomic_DNA"/>
</dbReference>
<evidence type="ECO:0000313" key="7">
    <source>
        <dbReference type="EMBL" id="KAG0272431.1"/>
    </source>
</evidence>
<gene>
    <name evidence="7" type="ORF">BGZ95_011821</name>
</gene>
<evidence type="ECO:0000256" key="5">
    <source>
        <dbReference type="SAM" id="MobiDB-lite"/>
    </source>
</evidence>
<keyword evidence="8" id="KW-1185">Reference proteome</keyword>
<dbReference type="PANTHER" id="PTHR47356">
    <property type="entry name" value="FAD-DEPENDENT MONOOXYGENASE ASQG-RELATED"/>
    <property type="match status" value="1"/>
</dbReference>